<accession>A0A0K8RNW7</accession>
<evidence type="ECO:0000313" key="1">
    <source>
        <dbReference type="EMBL" id="JAA72299.1"/>
    </source>
</evidence>
<name>A0A0K8RNW7_IXORI</name>
<reference evidence="1" key="1">
    <citation type="submission" date="2012-12" db="EMBL/GenBank/DDBJ databases">
        <title>Identification and characterization of a phenylalanine ammonia-lyase gene family in Isatis indigotica Fort.</title>
        <authorList>
            <person name="Liu Q."/>
            <person name="Chen J."/>
            <person name="Zhou X."/>
            <person name="Di P."/>
            <person name="Xiao Y."/>
            <person name="Xuan H."/>
            <person name="Zhang L."/>
            <person name="Chen W."/>
        </authorList>
    </citation>
    <scope>NUCLEOTIDE SEQUENCE</scope>
    <source>
        <tissue evidence="1">Salivary gland</tissue>
    </source>
</reference>
<proteinExistence type="evidence at transcript level"/>
<dbReference type="AlphaFoldDB" id="A0A0K8RNW7"/>
<sequence length="94" mass="11080">MKLLICLFILFFCCCFTGLAFLPRLLINRWLALFNNSLVLARYKQLIFQAFRHEDLRTRAHAKSLSKILFGLFLSLELQWESRNIPYSKPLALT</sequence>
<organism evidence="1">
    <name type="scientific">Ixodes ricinus</name>
    <name type="common">Common tick</name>
    <name type="synonym">Acarus ricinus</name>
    <dbReference type="NCBI Taxonomy" id="34613"/>
    <lineage>
        <taxon>Eukaryota</taxon>
        <taxon>Metazoa</taxon>
        <taxon>Ecdysozoa</taxon>
        <taxon>Arthropoda</taxon>
        <taxon>Chelicerata</taxon>
        <taxon>Arachnida</taxon>
        <taxon>Acari</taxon>
        <taxon>Parasitiformes</taxon>
        <taxon>Ixodida</taxon>
        <taxon>Ixodoidea</taxon>
        <taxon>Ixodidae</taxon>
        <taxon>Ixodinae</taxon>
        <taxon>Ixodes</taxon>
    </lineage>
</organism>
<protein>
    <submittedName>
        <fullName evidence="1">Putative secreted protein</fullName>
    </submittedName>
</protein>
<dbReference type="EMBL" id="GADI01001509">
    <property type="protein sequence ID" value="JAA72299.1"/>
    <property type="molecule type" value="mRNA"/>
</dbReference>